<dbReference type="EMBL" id="AYKW01000020">
    <property type="protein sequence ID" value="PIL29639.1"/>
    <property type="molecule type" value="Genomic_DNA"/>
</dbReference>
<dbReference type="PROSITE" id="PS50280">
    <property type="entry name" value="SET"/>
    <property type="match status" value="1"/>
</dbReference>
<dbReference type="Gene3D" id="2.170.270.10">
    <property type="entry name" value="SET domain"/>
    <property type="match status" value="1"/>
</dbReference>
<organism evidence="2 3">
    <name type="scientific">Ganoderma sinense ZZ0214-1</name>
    <dbReference type="NCBI Taxonomy" id="1077348"/>
    <lineage>
        <taxon>Eukaryota</taxon>
        <taxon>Fungi</taxon>
        <taxon>Dikarya</taxon>
        <taxon>Basidiomycota</taxon>
        <taxon>Agaricomycotina</taxon>
        <taxon>Agaricomycetes</taxon>
        <taxon>Polyporales</taxon>
        <taxon>Polyporaceae</taxon>
        <taxon>Ganoderma</taxon>
    </lineage>
</organism>
<keyword evidence="3" id="KW-1185">Reference proteome</keyword>
<gene>
    <name evidence="2" type="ORF">GSI_08276</name>
</gene>
<dbReference type="Proteomes" id="UP000230002">
    <property type="component" value="Unassembled WGS sequence"/>
</dbReference>
<evidence type="ECO:0000259" key="1">
    <source>
        <dbReference type="PROSITE" id="PS50280"/>
    </source>
</evidence>
<feature type="domain" description="SET" evidence="1">
    <location>
        <begin position="54"/>
        <end position="176"/>
    </location>
</feature>
<name>A0A2G8S780_9APHY</name>
<proteinExistence type="predicted"/>
<accession>A0A2G8S780</accession>
<dbReference type="InterPro" id="IPR001214">
    <property type="entry name" value="SET_dom"/>
</dbReference>
<comment type="caution">
    <text evidence="2">The sequence shown here is derived from an EMBL/GenBank/DDBJ whole genome shotgun (WGS) entry which is preliminary data.</text>
</comment>
<evidence type="ECO:0000313" key="2">
    <source>
        <dbReference type="EMBL" id="PIL29639.1"/>
    </source>
</evidence>
<reference evidence="2 3" key="1">
    <citation type="journal article" date="2015" name="Sci. Rep.">
        <title>Chromosome-level genome map provides insights into diverse defense mechanisms in the medicinal fungus Ganoderma sinense.</title>
        <authorList>
            <person name="Zhu Y."/>
            <person name="Xu J."/>
            <person name="Sun C."/>
            <person name="Zhou S."/>
            <person name="Xu H."/>
            <person name="Nelson D.R."/>
            <person name="Qian J."/>
            <person name="Song J."/>
            <person name="Luo H."/>
            <person name="Xiang L."/>
            <person name="Li Y."/>
            <person name="Xu Z."/>
            <person name="Ji A."/>
            <person name="Wang L."/>
            <person name="Lu S."/>
            <person name="Hayward A."/>
            <person name="Sun W."/>
            <person name="Li X."/>
            <person name="Schwartz D.C."/>
            <person name="Wang Y."/>
            <person name="Chen S."/>
        </authorList>
    </citation>
    <scope>NUCLEOTIDE SEQUENCE [LARGE SCALE GENOMIC DNA]</scope>
    <source>
        <strain evidence="2 3">ZZ0214-1</strain>
    </source>
</reference>
<dbReference type="Pfam" id="PF00856">
    <property type="entry name" value="SET"/>
    <property type="match status" value="1"/>
</dbReference>
<dbReference type="InterPro" id="IPR046341">
    <property type="entry name" value="SET_dom_sf"/>
</dbReference>
<evidence type="ECO:0000313" key="3">
    <source>
        <dbReference type="Proteomes" id="UP000230002"/>
    </source>
</evidence>
<dbReference type="SUPFAM" id="SSF82199">
    <property type="entry name" value="SET domain"/>
    <property type="match status" value="1"/>
</dbReference>
<dbReference type="OrthoDB" id="5792673at2759"/>
<dbReference type="STRING" id="1077348.A0A2G8S780"/>
<dbReference type="AlphaFoldDB" id="A0A2G8S780"/>
<protein>
    <submittedName>
        <fullName evidence="2">Transcription factor</fullName>
    </submittedName>
</protein>
<sequence>MPPNPDPGRPPRWPPHLTYLAQPRYHPSVSNELRAIVCPIYTERAQPPHGPHRPPVAIQPISDPSHPAHGQCGLFAAKKIHPRTLILDYVGEVHCDDRPHSDYDLSLYRTGDHISVGVDAQQAGNEARFINDFRGVKSKPNAFFQERRTERGELRMSVWSGSEPIKKGDELLVSYGKSWWRARNSTGDEGLDCSEGPESSE</sequence>